<dbReference type="GO" id="GO:0004360">
    <property type="term" value="F:glutamine-fructose-6-phosphate transaminase (isomerizing) activity"/>
    <property type="evidence" value="ECO:0007669"/>
    <property type="project" value="UniProtKB-EC"/>
</dbReference>
<keyword evidence="11" id="KW-1185">Reference proteome</keyword>
<dbReference type="CDD" id="cd00714">
    <property type="entry name" value="GFAT"/>
    <property type="match status" value="1"/>
</dbReference>
<keyword evidence="4 10" id="KW-0032">Aminotransferase</keyword>
<evidence type="ECO:0000256" key="7">
    <source>
        <dbReference type="ARBA" id="ARBA00022962"/>
    </source>
</evidence>
<dbReference type="GO" id="GO:0046349">
    <property type="term" value="P:amino sugar biosynthetic process"/>
    <property type="evidence" value="ECO:0007669"/>
    <property type="project" value="UniProtKB-ARBA"/>
</dbReference>
<dbReference type="Pfam" id="PF13522">
    <property type="entry name" value="GATase_6"/>
    <property type="match status" value="1"/>
</dbReference>
<dbReference type="InterPro" id="IPR035490">
    <property type="entry name" value="GlmS/FrlB_SIS"/>
</dbReference>
<comment type="caution">
    <text evidence="10">The sequence shown here is derived from an EMBL/GenBank/DDBJ whole genome shotgun (WGS) entry which is preliminary data.</text>
</comment>
<evidence type="ECO:0000256" key="2">
    <source>
        <dbReference type="ARBA" id="ARBA00004775"/>
    </source>
</evidence>
<reference evidence="10" key="1">
    <citation type="submission" date="2019-11" db="EMBL/GenBank/DDBJ databases">
        <title>Leishmania tarentolae CDS.</title>
        <authorList>
            <person name="Goto Y."/>
            <person name="Yamagishi J."/>
        </authorList>
    </citation>
    <scope>NUCLEOTIDE SEQUENCE [LARGE SCALE GENOMIC DNA]</scope>
    <source>
        <strain evidence="10">Parrot Tar II</strain>
    </source>
</reference>
<dbReference type="PANTHER" id="PTHR10937:SF0">
    <property type="entry name" value="GLUTAMINE--FRUCTOSE-6-PHOSPHATE TRANSAMINASE (ISOMERIZING)"/>
    <property type="match status" value="1"/>
</dbReference>
<evidence type="ECO:0000256" key="4">
    <source>
        <dbReference type="ARBA" id="ARBA00022576"/>
    </source>
</evidence>
<sequence>MCGILGYVNSNVPRTAQQILDILTRCIQKVEYRGYDSAGLAIDAHIGRDKEDGTDAPAPVPRPCVVRSVGNINKLREKVFSKAVAATLPPMDATTSRHAGIVHTRWATHGSVCERNCHPHESNNGEFTIVHNGIVTNYAELKKLLQEEGYTFTSDTDTEAISVLSEYLYTRKGIHDFADLLVELSNLVEGSYALLIKSIYFPGQLGACRQGSPLIMGVRYTDSDDCVVKLQTDDFADPSAHLELFFSSDSNAFAEYTRDVVYLEDNDIAHYCNGVLRLYSVAGHTKTPVKREMQHLETKLESLSKGNYPHFMLKEIYEQAESVISSMRGRVDFSSGNIQLSGLTQQDIDAILTSRRILFLACGSSLHSCIAVRPLFEELVPLPISVESASDFMDRRPQIQQNDVCFFVSQSGETADTLMALKVCREADAMCVGITNVAESSISRLMHCGVHLEAGAEVGVASTKAYTSQVIVMTLIALLLSSDSVRLQERRKEILHGLAEMPEKITEVLRTTHDPMKALAARLKESHSILVLGRGYNLATALEAALKVKELSYVHTEGIHSGELKHGPLALIDEQMPVLAICTNDRHFGLSKAVVQQVNARKGTAVAFATEVDAELKASTSEVVLVPKTVDCLQCIVNVIPFQLLAYYMALLRGNNVDCPRNLAKSVTVQ</sequence>
<dbReference type="Gene3D" id="3.40.50.10490">
    <property type="entry name" value="Glucose-6-phosphate isomerase like protein, domain 1"/>
    <property type="match status" value="2"/>
</dbReference>
<dbReference type="CDD" id="cd05008">
    <property type="entry name" value="SIS_GlmS_GlmD_1"/>
    <property type="match status" value="1"/>
</dbReference>
<evidence type="ECO:0000259" key="9">
    <source>
        <dbReference type="PROSITE" id="PS51464"/>
    </source>
</evidence>
<dbReference type="InterPro" id="IPR035466">
    <property type="entry name" value="GlmS/AgaS_SIS"/>
</dbReference>
<accession>A0A640K8G9</accession>
<keyword evidence="5" id="KW-0808">Transferase</keyword>
<evidence type="ECO:0000256" key="1">
    <source>
        <dbReference type="ARBA" id="ARBA00001031"/>
    </source>
</evidence>
<dbReference type="InterPro" id="IPR001347">
    <property type="entry name" value="SIS_dom"/>
</dbReference>
<dbReference type="FunFam" id="3.60.20.10:FF:000052">
    <property type="entry name" value="Glutamine--fructose-6-phosphate aminotransferase [isomerizing] 2"/>
    <property type="match status" value="1"/>
</dbReference>
<feature type="domain" description="SIS" evidence="9">
    <location>
        <begin position="347"/>
        <end position="489"/>
    </location>
</feature>
<name>A0A640K8G9_LEITA</name>
<comment type="pathway">
    <text evidence="2">Nucleotide-sugar biosynthesis; UDP-N-acetyl-alpha-D-glucosamine biosynthesis; alpha-D-glucosamine 6-phosphate from D-fructose 6-phosphate: step 1/1.</text>
</comment>
<dbReference type="VEuPathDB" id="TriTrypDB:LtaPh_0609200"/>
<dbReference type="FunFam" id="3.40.50.10490:FF:000001">
    <property type="entry name" value="Glutamine--fructose-6-phosphate aminotransferase [isomerizing]"/>
    <property type="match status" value="1"/>
</dbReference>
<dbReference type="Gene3D" id="3.60.20.10">
    <property type="entry name" value="Glutamine Phosphoribosylpyrophosphate, subunit 1, domain 1"/>
    <property type="match status" value="1"/>
</dbReference>
<proteinExistence type="predicted"/>
<dbReference type="CDD" id="cd05009">
    <property type="entry name" value="SIS_GlmS_GlmD_2"/>
    <property type="match status" value="1"/>
</dbReference>
<dbReference type="GO" id="GO:0006487">
    <property type="term" value="P:protein N-linked glycosylation"/>
    <property type="evidence" value="ECO:0007669"/>
    <property type="project" value="TreeGrafter"/>
</dbReference>
<dbReference type="InterPro" id="IPR017932">
    <property type="entry name" value="GATase_2_dom"/>
</dbReference>
<dbReference type="PROSITE" id="PS51278">
    <property type="entry name" value="GATASE_TYPE_2"/>
    <property type="match status" value="1"/>
</dbReference>
<dbReference type="SUPFAM" id="SSF53697">
    <property type="entry name" value="SIS domain"/>
    <property type="match status" value="1"/>
</dbReference>
<dbReference type="OrthoDB" id="15235at2759"/>
<dbReference type="EMBL" id="BLBS01000007">
    <property type="protein sequence ID" value="GET85956.1"/>
    <property type="molecule type" value="Genomic_DNA"/>
</dbReference>
<evidence type="ECO:0000313" key="10">
    <source>
        <dbReference type="EMBL" id="GET85956.1"/>
    </source>
</evidence>
<keyword evidence="7" id="KW-0315">Glutamine amidotransferase</keyword>
<dbReference type="GO" id="GO:0097367">
    <property type="term" value="F:carbohydrate derivative binding"/>
    <property type="evidence" value="ECO:0007669"/>
    <property type="project" value="InterPro"/>
</dbReference>
<evidence type="ECO:0000256" key="3">
    <source>
        <dbReference type="ARBA" id="ARBA00012916"/>
    </source>
</evidence>
<dbReference type="EC" id="2.6.1.16" evidence="3"/>
<gene>
    <name evidence="10" type="ORF">LtaPh_0609200</name>
</gene>
<organism evidence="10 11">
    <name type="scientific">Leishmania tarentolae</name>
    <name type="common">Sauroleishmania tarentolae</name>
    <dbReference type="NCBI Taxonomy" id="5689"/>
    <lineage>
        <taxon>Eukaryota</taxon>
        <taxon>Discoba</taxon>
        <taxon>Euglenozoa</taxon>
        <taxon>Kinetoplastea</taxon>
        <taxon>Metakinetoplastina</taxon>
        <taxon>Trypanosomatida</taxon>
        <taxon>Trypanosomatidae</taxon>
        <taxon>Leishmaniinae</taxon>
        <taxon>Leishmania</taxon>
        <taxon>lizard Leishmania</taxon>
    </lineage>
</organism>
<evidence type="ECO:0000256" key="6">
    <source>
        <dbReference type="ARBA" id="ARBA00022737"/>
    </source>
</evidence>
<dbReference type="PROSITE" id="PS51464">
    <property type="entry name" value="SIS"/>
    <property type="match status" value="2"/>
</dbReference>
<dbReference type="GO" id="GO:0006002">
    <property type="term" value="P:fructose 6-phosphate metabolic process"/>
    <property type="evidence" value="ECO:0007669"/>
    <property type="project" value="TreeGrafter"/>
</dbReference>
<evidence type="ECO:0000256" key="5">
    <source>
        <dbReference type="ARBA" id="ARBA00022679"/>
    </source>
</evidence>
<dbReference type="SUPFAM" id="SSF56235">
    <property type="entry name" value="N-terminal nucleophile aminohydrolases (Ntn hydrolases)"/>
    <property type="match status" value="1"/>
</dbReference>
<dbReference type="InterPro" id="IPR029055">
    <property type="entry name" value="Ntn_hydrolases_N"/>
</dbReference>
<keyword evidence="6" id="KW-0677">Repeat</keyword>
<dbReference type="PANTHER" id="PTHR10937">
    <property type="entry name" value="GLUCOSAMINE--FRUCTOSE-6-PHOSPHATE AMINOTRANSFERASE, ISOMERIZING"/>
    <property type="match status" value="1"/>
</dbReference>
<dbReference type="FunFam" id="3.40.50.10490:FF:000002">
    <property type="entry name" value="Glutamine--fructose-6-phosphate aminotransferase [isomerizing]"/>
    <property type="match status" value="1"/>
</dbReference>
<evidence type="ECO:0000259" key="8">
    <source>
        <dbReference type="PROSITE" id="PS51278"/>
    </source>
</evidence>
<dbReference type="NCBIfam" id="NF001484">
    <property type="entry name" value="PRK00331.1"/>
    <property type="match status" value="1"/>
</dbReference>
<dbReference type="AlphaFoldDB" id="A0A640K8G9"/>
<feature type="domain" description="SIS" evidence="9">
    <location>
        <begin position="519"/>
        <end position="660"/>
    </location>
</feature>
<dbReference type="GO" id="GO:0006047">
    <property type="term" value="P:UDP-N-acetylglucosamine metabolic process"/>
    <property type="evidence" value="ECO:0007669"/>
    <property type="project" value="TreeGrafter"/>
</dbReference>
<evidence type="ECO:0000313" key="11">
    <source>
        <dbReference type="Proteomes" id="UP000419144"/>
    </source>
</evidence>
<dbReference type="Pfam" id="PF01380">
    <property type="entry name" value="SIS"/>
    <property type="match status" value="2"/>
</dbReference>
<protein>
    <recommendedName>
        <fullName evidence="3">glutamine--fructose-6-phosphate transaminase (isomerizing)</fullName>
        <ecNumber evidence="3">2.6.1.16</ecNumber>
    </recommendedName>
</protein>
<feature type="domain" description="Glutamine amidotransferase type-2" evidence="8">
    <location>
        <begin position="2"/>
        <end position="274"/>
    </location>
</feature>
<dbReference type="InterPro" id="IPR047084">
    <property type="entry name" value="GFAT_N"/>
</dbReference>
<dbReference type="InterPro" id="IPR046348">
    <property type="entry name" value="SIS_dom_sf"/>
</dbReference>
<dbReference type="Proteomes" id="UP000419144">
    <property type="component" value="Unassembled WGS sequence"/>
</dbReference>
<comment type="catalytic activity">
    <reaction evidence="1">
        <text>D-fructose 6-phosphate + L-glutamine = D-glucosamine 6-phosphate + L-glutamate</text>
        <dbReference type="Rhea" id="RHEA:13237"/>
        <dbReference type="ChEBI" id="CHEBI:29985"/>
        <dbReference type="ChEBI" id="CHEBI:58359"/>
        <dbReference type="ChEBI" id="CHEBI:58725"/>
        <dbReference type="ChEBI" id="CHEBI:61527"/>
        <dbReference type="EC" id="2.6.1.16"/>
    </reaction>
</comment>